<dbReference type="InterPro" id="IPR035969">
    <property type="entry name" value="Rab-GAP_TBC_sf"/>
</dbReference>
<dbReference type="PROSITE" id="PS50086">
    <property type="entry name" value="TBC_RABGAP"/>
    <property type="match status" value="1"/>
</dbReference>
<comment type="caution">
    <text evidence="2">The sequence shown here is derived from an EMBL/GenBank/DDBJ whole genome shotgun (WGS) entry which is preliminary data.</text>
</comment>
<name>A0A8H7ZQD6_9FUNG</name>
<sequence length="93" mass="10785">MSRCRNSFLRSLDTDKNLGIGALMRRVDDIVRSSDPELWQRLADQSVVPEYYSFRWLTTLCAREFELPGVLRLWDSVLADHEFLTAFCAAMVL</sequence>
<dbReference type="Pfam" id="PF00566">
    <property type="entry name" value="RabGAP-TBC"/>
    <property type="match status" value="1"/>
</dbReference>
<organism evidence="2 3">
    <name type="scientific">Olpidium bornovanus</name>
    <dbReference type="NCBI Taxonomy" id="278681"/>
    <lineage>
        <taxon>Eukaryota</taxon>
        <taxon>Fungi</taxon>
        <taxon>Fungi incertae sedis</taxon>
        <taxon>Olpidiomycota</taxon>
        <taxon>Olpidiomycotina</taxon>
        <taxon>Olpidiomycetes</taxon>
        <taxon>Olpidiales</taxon>
        <taxon>Olpidiaceae</taxon>
        <taxon>Olpidium</taxon>
    </lineage>
</organism>
<protein>
    <recommendedName>
        <fullName evidence="1">Rab-GAP TBC domain-containing protein</fullName>
    </recommendedName>
</protein>
<reference evidence="2 3" key="1">
    <citation type="journal article" name="Sci. Rep.">
        <title>Genome-scale phylogenetic analyses confirm Olpidium as the closest living zoosporic fungus to the non-flagellated, terrestrial fungi.</title>
        <authorList>
            <person name="Chang Y."/>
            <person name="Rochon D."/>
            <person name="Sekimoto S."/>
            <person name="Wang Y."/>
            <person name="Chovatia M."/>
            <person name="Sandor L."/>
            <person name="Salamov A."/>
            <person name="Grigoriev I.V."/>
            <person name="Stajich J.E."/>
            <person name="Spatafora J.W."/>
        </authorList>
    </citation>
    <scope>NUCLEOTIDE SEQUENCE [LARGE SCALE GENOMIC DNA]</scope>
    <source>
        <strain evidence="2">S191</strain>
    </source>
</reference>
<evidence type="ECO:0000313" key="3">
    <source>
        <dbReference type="Proteomes" id="UP000673691"/>
    </source>
</evidence>
<dbReference type="PANTHER" id="PTHR22957:SF27">
    <property type="entry name" value="TBC1 DOMAIN FAMILY MEMBER 13"/>
    <property type="match status" value="1"/>
</dbReference>
<evidence type="ECO:0000313" key="2">
    <source>
        <dbReference type="EMBL" id="KAG5457601.1"/>
    </source>
</evidence>
<dbReference type="AlphaFoldDB" id="A0A8H7ZQD6"/>
<dbReference type="Proteomes" id="UP000673691">
    <property type="component" value="Unassembled WGS sequence"/>
</dbReference>
<dbReference type="InterPro" id="IPR000195">
    <property type="entry name" value="Rab-GAP-TBC_dom"/>
</dbReference>
<dbReference type="Gene3D" id="1.10.472.80">
    <property type="entry name" value="Ypt/Rab-GAP domain of gyp1p, domain 3"/>
    <property type="match status" value="1"/>
</dbReference>
<dbReference type="SUPFAM" id="SSF47923">
    <property type="entry name" value="Ypt/Rab-GAP domain of gyp1p"/>
    <property type="match status" value="1"/>
</dbReference>
<dbReference type="GO" id="GO:0005096">
    <property type="term" value="F:GTPase activator activity"/>
    <property type="evidence" value="ECO:0007669"/>
    <property type="project" value="TreeGrafter"/>
</dbReference>
<dbReference type="OrthoDB" id="27140at2759"/>
<gene>
    <name evidence="2" type="ORF">BJ554DRAFT_2343</name>
</gene>
<dbReference type="GO" id="GO:0006886">
    <property type="term" value="P:intracellular protein transport"/>
    <property type="evidence" value="ECO:0007669"/>
    <property type="project" value="TreeGrafter"/>
</dbReference>
<accession>A0A8H7ZQD6</accession>
<proteinExistence type="predicted"/>
<feature type="domain" description="Rab-GAP TBC" evidence="1">
    <location>
        <begin position="1"/>
        <end position="81"/>
    </location>
</feature>
<keyword evidence="3" id="KW-1185">Reference proteome</keyword>
<evidence type="ECO:0000259" key="1">
    <source>
        <dbReference type="PROSITE" id="PS50086"/>
    </source>
</evidence>
<dbReference type="PANTHER" id="PTHR22957">
    <property type="entry name" value="TBC1 DOMAIN FAMILY MEMBER GTPASE-ACTIVATING PROTEIN"/>
    <property type="match status" value="1"/>
</dbReference>
<dbReference type="EMBL" id="JAEFCI010009795">
    <property type="protein sequence ID" value="KAG5457601.1"/>
    <property type="molecule type" value="Genomic_DNA"/>
</dbReference>